<reference evidence="1" key="1">
    <citation type="submission" date="2021-01" db="EMBL/GenBank/DDBJ databases">
        <authorList>
            <person name="Kaushik A."/>
        </authorList>
    </citation>
    <scope>NUCLEOTIDE SEQUENCE</scope>
    <source>
        <strain evidence="1">AG3-1AP</strain>
    </source>
</reference>
<comment type="caution">
    <text evidence="1">The sequence shown here is derived from an EMBL/GenBank/DDBJ whole genome shotgun (WGS) entry which is preliminary data.</text>
</comment>
<sequence>MGIMSLPVIRATEFVHSNDVIVHAAPLCILNPPAFHTQARYLYGGTKAPIHVRTHRGKSQATAQVQTNVMNNIHVMNQGLIMNPVDI</sequence>
<proteinExistence type="predicted"/>
<evidence type="ECO:0000313" key="2">
    <source>
        <dbReference type="Proteomes" id="UP000663831"/>
    </source>
</evidence>
<dbReference type="EMBL" id="CAJMWV010003524">
    <property type="protein sequence ID" value="CAE6483649.1"/>
    <property type="molecule type" value="Genomic_DNA"/>
</dbReference>
<evidence type="ECO:0000313" key="1">
    <source>
        <dbReference type="EMBL" id="CAE6483649.1"/>
    </source>
</evidence>
<organism evidence="1 2">
    <name type="scientific">Rhizoctonia solani</name>
    <dbReference type="NCBI Taxonomy" id="456999"/>
    <lineage>
        <taxon>Eukaryota</taxon>
        <taxon>Fungi</taxon>
        <taxon>Dikarya</taxon>
        <taxon>Basidiomycota</taxon>
        <taxon>Agaricomycotina</taxon>
        <taxon>Agaricomycetes</taxon>
        <taxon>Cantharellales</taxon>
        <taxon>Ceratobasidiaceae</taxon>
        <taxon>Rhizoctonia</taxon>
    </lineage>
</organism>
<name>A0A8H3H6I1_9AGAM</name>
<dbReference type="AlphaFoldDB" id="A0A8H3H6I1"/>
<protein>
    <submittedName>
        <fullName evidence="1">Uncharacterized protein</fullName>
    </submittedName>
</protein>
<dbReference type="Proteomes" id="UP000663831">
    <property type="component" value="Unassembled WGS sequence"/>
</dbReference>
<gene>
    <name evidence="1" type="ORF">RDB_LOCUS101738</name>
</gene>
<accession>A0A8H3H6I1</accession>